<evidence type="ECO:0000313" key="1">
    <source>
        <dbReference type="EMBL" id="KKM20225.1"/>
    </source>
</evidence>
<accession>A0A0F9KXT5</accession>
<organism evidence="1">
    <name type="scientific">marine sediment metagenome</name>
    <dbReference type="NCBI Taxonomy" id="412755"/>
    <lineage>
        <taxon>unclassified sequences</taxon>
        <taxon>metagenomes</taxon>
        <taxon>ecological metagenomes</taxon>
    </lineage>
</organism>
<protein>
    <submittedName>
        <fullName evidence="1">Uncharacterized protein</fullName>
    </submittedName>
</protein>
<proteinExistence type="predicted"/>
<feature type="non-terminal residue" evidence="1">
    <location>
        <position position="1"/>
    </location>
</feature>
<comment type="caution">
    <text evidence="1">The sequence shown here is derived from an EMBL/GenBank/DDBJ whole genome shotgun (WGS) entry which is preliminary data.</text>
</comment>
<reference evidence="1" key="1">
    <citation type="journal article" date="2015" name="Nature">
        <title>Complex archaea that bridge the gap between prokaryotes and eukaryotes.</title>
        <authorList>
            <person name="Spang A."/>
            <person name="Saw J.H."/>
            <person name="Jorgensen S.L."/>
            <person name="Zaremba-Niedzwiedzka K."/>
            <person name="Martijn J."/>
            <person name="Lind A.E."/>
            <person name="van Eijk R."/>
            <person name="Schleper C."/>
            <person name="Guy L."/>
            <person name="Ettema T.J."/>
        </authorList>
    </citation>
    <scope>NUCLEOTIDE SEQUENCE</scope>
</reference>
<gene>
    <name evidence="1" type="ORF">LCGC14_1647660</name>
</gene>
<sequence>GDNGAGGAIAQRGQNPLGQQLVLQDGRKYRFYLKGANAAIPGDVQQSAVIITTDQSMACAAGAIGDRIITYTHGAATTVINFFAEGYAIISLDPGQGQTFKIASHLAIGSGTAGSIVNLAPGNALQVALTTTSDLSLLAHPYASNIIMAATIDGMPVGIAVVATPAASFGWLQTRGVCGVRGAASNTIGSPAVMLLTGGTAGAVAPASAATQPQVGFVQMVEGTGEASGIFLTIDG</sequence>
<name>A0A0F9KXT5_9ZZZZ</name>
<dbReference type="EMBL" id="LAZR01013812">
    <property type="protein sequence ID" value="KKM20225.1"/>
    <property type="molecule type" value="Genomic_DNA"/>
</dbReference>
<dbReference type="AlphaFoldDB" id="A0A0F9KXT5"/>